<sequence>MFGCCAVGFFYIVAYHRDWLNFLFLKSLVITISHIYALTLALFLMAHGLIRLPRQTWEESGHYEQRLHNSYLTLPIMREKMEDSKFELTELCSKISTLDNLDPPLQYRDWCLQLVRDIPEEFKPENTQQRYSFSLASEDPLTTGDITHSNLHELSLNLHRLRWKYNHNLITFYQNVQQAIKLEDEVNSKFSGELTYRTKSNGFKSSKVNYTIANYVAPAWGIFFAACLACLTIIVVESEVLHGMKISLIKLVTAYLTATPGDASIMVILTICVPFLTYMLYSALTSLFQVKIFDIYHVESNQSSDPVSTIFFISYACRLTIPLSYNFLMLLDTDFAKDSSFQKFLGSSIKLISLGNFLNDILPRLIVIPMCLTFFRVWEKVKGKLKGNFVFDYFFDEFDFYDDDEDDGDQETGGQGREANLIREAKQIIQQYVDDPTPIRSLQTAPDSDRSGFFDTIGERFSELASHFYTGSEGIGHLRRYNLLSGREGGGISLSGTPSRSSSHSGISLNTNYDADNVILPDEEIQRMDDASDESSIVL</sequence>
<dbReference type="Proteomes" id="UP000290900">
    <property type="component" value="Unassembled WGS sequence"/>
</dbReference>
<gene>
    <name evidence="7" type="ORF">BRENAR_LOCUS1014</name>
</gene>
<dbReference type="OrthoDB" id="203099at2759"/>
<evidence type="ECO:0000256" key="4">
    <source>
        <dbReference type="ARBA" id="ARBA00022989"/>
    </source>
</evidence>
<evidence type="ECO:0000313" key="8">
    <source>
        <dbReference type="Proteomes" id="UP000290900"/>
    </source>
</evidence>
<keyword evidence="5 6" id="KW-0472">Membrane</keyword>
<dbReference type="InterPro" id="IPR051584">
    <property type="entry name" value="GPCR-associated_LMBR1"/>
</dbReference>
<dbReference type="AlphaFoldDB" id="A0A448YH93"/>
<proteinExistence type="inferred from homology"/>
<evidence type="ECO:0000256" key="1">
    <source>
        <dbReference type="ARBA" id="ARBA00004141"/>
    </source>
</evidence>
<comment type="similarity">
    <text evidence="2">Belongs to the LIMR family.</text>
</comment>
<dbReference type="PANTHER" id="PTHR21355">
    <property type="entry name" value="G-PROTEIN COUPLED RECEPTOR-ASSOCIATED PROTEIN LMBRD2"/>
    <property type="match status" value="1"/>
</dbReference>
<evidence type="ECO:0000256" key="5">
    <source>
        <dbReference type="ARBA" id="ARBA00023136"/>
    </source>
</evidence>
<comment type="subcellular location">
    <subcellularLocation>
        <location evidence="1">Membrane</location>
        <topology evidence="1">Multi-pass membrane protein</topology>
    </subcellularLocation>
</comment>
<evidence type="ECO:0000256" key="3">
    <source>
        <dbReference type="ARBA" id="ARBA00022692"/>
    </source>
</evidence>
<dbReference type="PANTHER" id="PTHR21355:SF0">
    <property type="entry name" value="G-PROTEIN COUPLED RECEPTOR-ASSOCIATED PROTEIN LMBRD2"/>
    <property type="match status" value="1"/>
</dbReference>
<evidence type="ECO:0000256" key="6">
    <source>
        <dbReference type="SAM" id="Phobius"/>
    </source>
</evidence>
<feature type="transmembrane region" description="Helical" evidence="6">
    <location>
        <begin position="24"/>
        <end position="46"/>
    </location>
</feature>
<dbReference type="EMBL" id="CAACVR010000003">
    <property type="protein sequence ID" value="VEU20279.1"/>
    <property type="molecule type" value="Genomic_DNA"/>
</dbReference>
<dbReference type="Pfam" id="PF04791">
    <property type="entry name" value="LMBR1"/>
    <property type="match status" value="1"/>
</dbReference>
<dbReference type="InParanoid" id="A0A448YH93"/>
<keyword evidence="3 6" id="KW-0812">Transmembrane</keyword>
<keyword evidence="8" id="KW-1185">Reference proteome</keyword>
<protein>
    <submittedName>
        <fullName evidence="7">DEKNAAC101122</fullName>
    </submittedName>
</protein>
<feature type="transmembrane region" description="Helical" evidence="6">
    <location>
        <begin position="309"/>
        <end position="331"/>
    </location>
</feature>
<keyword evidence="4 6" id="KW-1133">Transmembrane helix</keyword>
<evidence type="ECO:0000313" key="7">
    <source>
        <dbReference type="EMBL" id="VEU20279.1"/>
    </source>
</evidence>
<dbReference type="GO" id="GO:0016020">
    <property type="term" value="C:membrane"/>
    <property type="evidence" value="ECO:0007669"/>
    <property type="project" value="UniProtKB-SubCell"/>
</dbReference>
<feature type="transmembrane region" description="Helical" evidence="6">
    <location>
        <begin position="361"/>
        <end position="378"/>
    </location>
</feature>
<organism evidence="7 8">
    <name type="scientific">Brettanomyces naardenensis</name>
    <name type="common">Yeast</name>
    <dbReference type="NCBI Taxonomy" id="13370"/>
    <lineage>
        <taxon>Eukaryota</taxon>
        <taxon>Fungi</taxon>
        <taxon>Dikarya</taxon>
        <taxon>Ascomycota</taxon>
        <taxon>Saccharomycotina</taxon>
        <taxon>Pichiomycetes</taxon>
        <taxon>Pichiales</taxon>
        <taxon>Pichiaceae</taxon>
        <taxon>Brettanomyces</taxon>
    </lineage>
</organism>
<feature type="transmembrane region" description="Helical" evidence="6">
    <location>
        <begin position="212"/>
        <end position="236"/>
    </location>
</feature>
<accession>A0A448YH93</accession>
<reference evidence="7 8" key="1">
    <citation type="submission" date="2018-12" db="EMBL/GenBank/DDBJ databases">
        <authorList>
            <person name="Tiukova I."/>
            <person name="Dainat J."/>
        </authorList>
    </citation>
    <scope>NUCLEOTIDE SEQUENCE [LARGE SCALE GENOMIC DNA]</scope>
</reference>
<dbReference type="InterPro" id="IPR006876">
    <property type="entry name" value="LMBR1-like_membr_prot"/>
</dbReference>
<feature type="transmembrane region" description="Helical" evidence="6">
    <location>
        <begin position="265"/>
        <end position="288"/>
    </location>
</feature>
<evidence type="ECO:0000256" key="2">
    <source>
        <dbReference type="ARBA" id="ARBA00010487"/>
    </source>
</evidence>
<name>A0A448YH93_BRENA</name>